<accession>A0ABN1EF74</accession>
<protein>
    <recommendedName>
        <fullName evidence="3">PAS domain-containing protein</fullName>
    </recommendedName>
</protein>
<dbReference type="EMBL" id="BAAADD010000003">
    <property type="protein sequence ID" value="GAA0565409.1"/>
    <property type="molecule type" value="Genomic_DNA"/>
</dbReference>
<organism evidence="1 2">
    <name type="scientific">Rhizomicrobium electricum</name>
    <dbReference type="NCBI Taxonomy" id="480070"/>
    <lineage>
        <taxon>Bacteria</taxon>
        <taxon>Pseudomonadati</taxon>
        <taxon>Pseudomonadota</taxon>
        <taxon>Alphaproteobacteria</taxon>
        <taxon>Micropepsales</taxon>
        <taxon>Micropepsaceae</taxon>
        <taxon>Rhizomicrobium</taxon>
    </lineage>
</organism>
<evidence type="ECO:0008006" key="3">
    <source>
        <dbReference type="Google" id="ProtNLM"/>
    </source>
</evidence>
<gene>
    <name evidence="1" type="ORF">GCM10008942_12190</name>
</gene>
<name>A0ABN1EF74_9PROT</name>
<keyword evidence="2" id="KW-1185">Reference proteome</keyword>
<proteinExistence type="predicted"/>
<evidence type="ECO:0000313" key="2">
    <source>
        <dbReference type="Proteomes" id="UP001499951"/>
    </source>
</evidence>
<evidence type="ECO:0000313" key="1">
    <source>
        <dbReference type="EMBL" id="GAA0565409.1"/>
    </source>
</evidence>
<dbReference type="RefSeq" id="WP_166933527.1">
    <property type="nucleotide sequence ID" value="NZ_BAAADD010000003.1"/>
</dbReference>
<dbReference type="Proteomes" id="UP001499951">
    <property type="component" value="Unassembled WGS sequence"/>
</dbReference>
<sequence length="176" mass="19659">MAVASSDSGDDPEITSFAPVALDALENPLVRRAVAYWRTLCGARRFPARENLDQRALVPFQPYMILLKVIDGGADFEYRFVGEAQRMAYDLPYGGRRLSDPANVSPYSKPFFTGYQYIQKSGTPFAIRGWAGKDFTHSRFAYFESVALPLGPDDDHVDHIVVFSAYAPRDLKPVSV</sequence>
<comment type="caution">
    <text evidence="1">The sequence shown here is derived from an EMBL/GenBank/DDBJ whole genome shotgun (WGS) entry which is preliminary data.</text>
</comment>
<reference evidence="1 2" key="1">
    <citation type="journal article" date="2019" name="Int. J. Syst. Evol. Microbiol.">
        <title>The Global Catalogue of Microorganisms (GCM) 10K type strain sequencing project: providing services to taxonomists for standard genome sequencing and annotation.</title>
        <authorList>
            <consortium name="The Broad Institute Genomics Platform"/>
            <consortium name="The Broad Institute Genome Sequencing Center for Infectious Disease"/>
            <person name="Wu L."/>
            <person name="Ma J."/>
        </authorList>
    </citation>
    <scope>NUCLEOTIDE SEQUENCE [LARGE SCALE GENOMIC DNA]</scope>
    <source>
        <strain evidence="1 2">JCM 15089</strain>
    </source>
</reference>